<feature type="domain" description="Homeobox" evidence="4">
    <location>
        <begin position="78"/>
        <end position="149"/>
    </location>
</feature>
<dbReference type="Pfam" id="PF16557">
    <property type="entry name" value="CUTL"/>
    <property type="match status" value="1"/>
</dbReference>
<dbReference type="GO" id="GO:0006338">
    <property type="term" value="P:chromatin remodeling"/>
    <property type="evidence" value="ECO:0007669"/>
    <property type="project" value="InterPro"/>
</dbReference>
<evidence type="ECO:0000259" key="4">
    <source>
        <dbReference type="PROSITE" id="PS50071"/>
    </source>
</evidence>
<organism evidence="6 7">
    <name type="scientific">Amblyomma americanum</name>
    <name type="common">Lone star tick</name>
    <dbReference type="NCBI Taxonomy" id="6943"/>
    <lineage>
        <taxon>Eukaryota</taxon>
        <taxon>Metazoa</taxon>
        <taxon>Ecdysozoa</taxon>
        <taxon>Arthropoda</taxon>
        <taxon>Chelicerata</taxon>
        <taxon>Arachnida</taxon>
        <taxon>Acari</taxon>
        <taxon>Parasitiformes</taxon>
        <taxon>Ixodida</taxon>
        <taxon>Ixodoidea</taxon>
        <taxon>Ixodidae</taxon>
        <taxon>Amblyomminae</taxon>
        <taxon>Amblyomma</taxon>
    </lineage>
</organism>
<dbReference type="InterPro" id="IPR009057">
    <property type="entry name" value="Homeodomain-like_sf"/>
</dbReference>
<dbReference type="CDD" id="cd00086">
    <property type="entry name" value="homeodomain"/>
    <property type="match status" value="1"/>
</dbReference>
<feature type="compositionally biased region" description="Low complexity" evidence="3">
    <location>
        <begin position="163"/>
        <end position="193"/>
    </location>
</feature>
<evidence type="ECO:0000313" key="7">
    <source>
        <dbReference type="Proteomes" id="UP001321473"/>
    </source>
</evidence>
<keyword evidence="2" id="KW-0539">Nucleus</keyword>
<dbReference type="EMBL" id="JARKHS020007690">
    <property type="protein sequence ID" value="KAK8781466.1"/>
    <property type="molecule type" value="Genomic_DNA"/>
</dbReference>
<dbReference type="InterPro" id="IPR038216">
    <property type="entry name" value="SATB_CUTL_sf"/>
</dbReference>
<evidence type="ECO:0000259" key="5">
    <source>
        <dbReference type="PROSITE" id="PS51983"/>
    </source>
</evidence>
<feature type="DNA-binding region" description="Homeobox" evidence="2">
    <location>
        <begin position="80"/>
        <end position="150"/>
    </location>
</feature>
<dbReference type="Gene3D" id="1.10.260.70">
    <property type="entry name" value="SATB, CULT domain"/>
    <property type="match status" value="1"/>
</dbReference>
<dbReference type="SUPFAM" id="SSF46689">
    <property type="entry name" value="Homeodomain-like"/>
    <property type="match status" value="1"/>
</dbReference>
<dbReference type="SMART" id="SM00389">
    <property type="entry name" value="HOX"/>
    <property type="match status" value="1"/>
</dbReference>
<dbReference type="PROSITE" id="PS50071">
    <property type="entry name" value="HOMEOBOX_2"/>
    <property type="match status" value="1"/>
</dbReference>
<feature type="compositionally biased region" description="Pro residues" evidence="3">
    <location>
        <begin position="212"/>
        <end position="226"/>
    </location>
</feature>
<evidence type="ECO:0000256" key="2">
    <source>
        <dbReference type="PROSITE-ProRule" id="PRU00108"/>
    </source>
</evidence>
<dbReference type="InterPro" id="IPR001356">
    <property type="entry name" value="HD"/>
</dbReference>
<evidence type="ECO:0000256" key="3">
    <source>
        <dbReference type="SAM" id="MobiDB-lite"/>
    </source>
</evidence>
<dbReference type="PANTHER" id="PTHR15116:SF16">
    <property type="entry name" value="DEFECTIVE PROVENTRICULUS, ISOFORM A"/>
    <property type="match status" value="1"/>
</dbReference>
<accession>A0AAQ4F2Y4</accession>
<dbReference type="PANTHER" id="PTHR15116">
    <property type="entry name" value="DNA-BINDING PROTEIN SATB FAMILY MEMBER"/>
    <property type="match status" value="1"/>
</dbReference>
<dbReference type="GO" id="GO:0005634">
    <property type="term" value="C:nucleus"/>
    <property type="evidence" value="ECO:0007669"/>
    <property type="project" value="UniProtKB-SubCell"/>
</dbReference>
<feature type="region of interest" description="Disordered" evidence="3">
    <location>
        <begin position="151"/>
        <end position="239"/>
    </location>
</feature>
<reference evidence="6 7" key="1">
    <citation type="journal article" date="2023" name="Arcadia Sci">
        <title>De novo assembly of a long-read Amblyomma americanum tick genome.</title>
        <authorList>
            <person name="Chou S."/>
            <person name="Poskanzer K.E."/>
            <person name="Rollins M."/>
            <person name="Thuy-Boun P.S."/>
        </authorList>
    </citation>
    <scope>NUCLEOTIDE SEQUENCE [LARGE SCALE GENOMIC DNA]</scope>
    <source>
        <strain evidence="6">F_SG_1</strain>
        <tissue evidence="6">Salivary glands</tissue>
    </source>
</reference>
<protein>
    <submittedName>
        <fullName evidence="6">Uncharacterized protein</fullName>
    </submittedName>
</protein>
<dbReference type="Proteomes" id="UP001321473">
    <property type="component" value="Unassembled WGS sequence"/>
</dbReference>
<dbReference type="GO" id="GO:0000978">
    <property type="term" value="F:RNA polymerase II cis-regulatory region sequence-specific DNA binding"/>
    <property type="evidence" value="ECO:0007669"/>
    <property type="project" value="TreeGrafter"/>
</dbReference>
<sequence>MWNMDSVKTAVIQLLREMSQSKLAKICPLKQSLLSTIVNNKFSGKLGAEKCKEFGRWFMQYRQSSPATASTFLDEDKPPQDGRMTFHSSTELPRMREWYRQCPHPTNLQLQDFANQLNCESLRLRNKPKVTLNSLKNWWKNERQRERRIKRHASGGGDEDSNPGVSASGATGASSSSASSSSVPCPVPAKVPATSPCAHHHHCHQSSTPSATSPPPLPSHPQPPRSPLSSFPRQHDRPQHIAHDCGARAAAAAAMMPLRHFHHLHHHHHPRFVHSSNSGVVPAPSSPGDLVVALSTTSPS</sequence>
<evidence type="ECO:0000256" key="1">
    <source>
        <dbReference type="ARBA" id="ARBA00004123"/>
    </source>
</evidence>
<dbReference type="Gene3D" id="1.10.10.60">
    <property type="entry name" value="Homeodomain-like"/>
    <property type="match status" value="1"/>
</dbReference>
<keyword evidence="2" id="KW-0238">DNA-binding</keyword>
<dbReference type="InterPro" id="IPR039673">
    <property type="entry name" value="SATB1/SATB2"/>
</dbReference>
<dbReference type="InterPro" id="IPR032355">
    <property type="entry name" value="CUTL"/>
</dbReference>
<evidence type="ECO:0000313" key="6">
    <source>
        <dbReference type="EMBL" id="KAK8781466.1"/>
    </source>
</evidence>
<comment type="subcellular location">
    <subcellularLocation>
        <location evidence="1 2">Nucleus</location>
    </subcellularLocation>
</comment>
<gene>
    <name evidence="6" type="ORF">V5799_017193</name>
</gene>
<proteinExistence type="predicted"/>
<feature type="domain" description="CUTL" evidence="5">
    <location>
        <begin position="1"/>
        <end position="66"/>
    </location>
</feature>
<name>A0AAQ4F2Y4_AMBAM</name>
<dbReference type="PROSITE" id="PS51983">
    <property type="entry name" value="CUTL"/>
    <property type="match status" value="1"/>
</dbReference>
<dbReference type="GO" id="GO:0000981">
    <property type="term" value="F:DNA-binding transcription factor activity, RNA polymerase II-specific"/>
    <property type="evidence" value="ECO:0007669"/>
    <property type="project" value="TreeGrafter"/>
</dbReference>
<keyword evidence="7" id="KW-1185">Reference proteome</keyword>
<dbReference type="FunFam" id="1.10.260.70:FF:000001">
    <property type="entry name" value="DNA-binding protein SATB"/>
    <property type="match status" value="1"/>
</dbReference>
<dbReference type="AlphaFoldDB" id="A0AAQ4F2Y4"/>
<keyword evidence="2" id="KW-0371">Homeobox</keyword>
<comment type="caution">
    <text evidence="6">The sequence shown here is derived from an EMBL/GenBank/DDBJ whole genome shotgun (WGS) entry which is preliminary data.</text>
</comment>